<protein>
    <submittedName>
        <fullName evidence="1">Uncharacterized protein</fullName>
    </submittedName>
</protein>
<accession>A0ACD5UXS8</accession>
<reference evidence="1" key="1">
    <citation type="submission" date="2021-05" db="EMBL/GenBank/DDBJ databases">
        <authorList>
            <person name="Scholz U."/>
            <person name="Mascher M."/>
            <person name="Fiebig A."/>
        </authorList>
    </citation>
    <scope>NUCLEOTIDE SEQUENCE [LARGE SCALE GENOMIC DNA]</scope>
</reference>
<keyword evidence="2" id="KW-1185">Reference proteome</keyword>
<proteinExistence type="predicted"/>
<dbReference type="Proteomes" id="UP001732700">
    <property type="component" value="Chromosome 2D"/>
</dbReference>
<dbReference type="EnsemblPlants" id="AVESA.00010b.r2.2DG0333100.1">
    <property type="protein sequence ID" value="AVESA.00010b.r2.2DG0333100.1.CDS"/>
    <property type="gene ID" value="AVESA.00010b.r2.2DG0333100"/>
</dbReference>
<evidence type="ECO:0000313" key="1">
    <source>
        <dbReference type="EnsemblPlants" id="AVESA.00010b.r2.2DG0333100.1.CDS"/>
    </source>
</evidence>
<name>A0ACD5UXS8_AVESA</name>
<organism evidence="1 2">
    <name type="scientific">Avena sativa</name>
    <name type="common">Oat</name>
    <dbReference type="NCBI Taxonomy" id="4498"/>
    <lineage>
        <taxon>Eukaryota</taxon>
        <taxon>Viridiplantae</taxon>
        <taxon>Streptophyta</taxon>
        <taxon>Embryophyta</taxon>
        <taxon>Tracheophyta</taxon>
        <taxon>Spermatophyta</taxon>
        <taxon>Magnoliopsida</taxon>
        <taxon>Liliopsida</taxon>
        <taxon>Poales</taxon>
        <taxon>Poaceae</taxon>
        <taxon>BOP clade</taxon>
        <taxon>Pooideae</taxon>
        <taxon>Poodae</taxon>
        <taxon>Poeae</taxon>
        <taxon>Poeae Chloroplast Group 1 (Aveneae type)</taxon>
        <taxon>Aveninae</taxon>
        <taxon>Avena</taxon>
    </lineage>
</organism>
<sequence>MTSSASSSALSDALASGPLSTAVVQAASPASLVVGVIVKAHVPVVLNLQASNYSKWRMLIGVLLGKYELSGHVNADTPTAARTAEWSRLYFVVRSWLYGSVSDDILNTIMSPDQTAFQAYALIRGLFLDNQLTRAVYLEAEFRAIAQGNLTISAYCRRLKYLSDALRDVGQPVSDQTLVLTCLRGLNPRYSDIITLITMQVPAPTFLQTRSLLLLRENQLAHPAPGVPSPASSQIAHYGNTSGSEPSFGGNTGGGTSSRGGGGNRRWQKKKNGGVGVVPGNAPSSAPGPWICFNPATGQAHQMQPTWRPAGVPPPSSGGPGVLGPRPTAPTQRYTGPSTWVPPGQQAYTTQLAPLHGQAFGTSAPSPGRTYGAAPGAPAWDCSALVAALNNTVASTSTGSPMPGPWVMDSGATSHMVNDPGSSHPARDHTMQ</sequence>
<reference evidence="1" key="2">
    <citation type="submission" date="2025-09" db="UniProtKB">
        <authorList>
            <consortium name="EnsemblPlants"/>
        </authorList>
    </citation>
    <scope>IDENTIFICATION</scope>
</reference>
<evidence type="ECO:0000313" key="2">
    <source>
        <dbReference type="Proteomes" id="UP001732700"/>
    </source>
</evidence>